<evidence type="ECO:0000259" key="2">
    <source>
        <dbReference type="PROSITE" id="PS50975"/>
    </source>
</evidence>
<accession>A0A3A4EZR4</accession>
<name>A0A3A4EZR4_9MICC</name>
<keyword evidence="1" id="KW-0547">Nucleotide-binding</keyword>
<protein>
    <recommendedName>
        <fullName evidence="2">ATP-grasp domain-containing protein</fullName>
    </recommendedName>
</protein>
<keyword evidence="1" id="KW-0067">ATP-binding</keyword>
<dbReference type="EMBL" id="QYZP01000003">
    <property type="protein sequence ID" value="RJN31058.1"/>
    <property type="molecule type" value="Genomic_DNA"/>
</dbReference>
<dbReference type="SUPFAM" id="SSF56059">
    <property type="entry name" value="Glutathione synthetase ATP-binding domain-like"/>
    <property type="match status" value="1"/>
</dbReference>
<feature type="domain" description="ATP-grasp" evidence="2">
    <location>
        <begin position="114"/>
        <end position="368"/>
    </location>
</feature>
<sequence length="390" mass="42204">MERVITATLAPMPIRLCIVPVHTSLPDAERPIGTFINAHVHPAWDQLNEYPRLTRHIQTMNYGLRQRRMPVHQFQGWYAAFLYNGNIVGGRYGRMTTLVSDQAAEACASKTLTQTYAAAADLPVAGGKAFAADAEAAAHQLLAAGGSWVVKPDAARRGRGVSLQVTESGFPDAWKRAVRLRPRGARSSQEVVVEPFHDGLLVRFFVVGGTSYAAAVRVPLFVIGDGSSTVADLVRASFEHRSVHALLKSTLPSLGSVLSELPDPLTGETVLERGDLRMLQEDGRLTAGGLPFDVTDMVSPALRSLAERAAQSIPGLGAAAIDLITPALNSADGAVIVDADAWASVLIHRFPAFGRRRRVMWELTQMLSLRAQYWDSPRLPLISSSVEDAD</sequence>
<evidence type="ECO:0000256" key="1">
    <source>
        <dbReference type="PROSITE-ProRule" id="PRU00409"/>
    </source>
</evidence>
<evidence type="ECO:0000313" key="3">
    <source>
        <dbReference type="EMBL" id="RJN31058.1"/>
    </source>
</evidence>
<dbReference type="InterPro" id="IPR011761">
    <property type="entry name" value="ATP-grasp"/>
</dbReference>
<dbReference type="Proteomes" id="UP000266615">
    <property type="component" value="Unassembled WGS sequence"/>
</dbReference>
<comment type="caution">
    <text evidence="3">The sequence shown here is derived from an EMBL/GenBank/DDBJ whole genome shotgun (WGS) entry which is preliminary data.</text>
</comment>
<gene>
    <name evidence="3" type="ORF">D3250_09300</name>
</gene>
<keyword evidence="4" id="KW-1185">Reference proteome</keyword>
<dbReference type="GO" id="GO:0005524">
    <property type="term" value="F:ATP binding"/>
    <property type="evidence" value="ECO:0007669"/>
    <property type="project" value="UniProtKB-UniRule"/>
</dbReference>
<proteinExistence type="predicted"/>
<evidence type="ECO:0000313" key="4">
    <source>
        <dbReference type="Proteomes" id="UP000266615"/>
    </source>
</evidence>
<reference evidence="3 4" key="1">
    <citation type="submission" date="2018-09" db="EMBL/GenBank/DDBJ databases">
        <title>Nesterenkonia natronophila sp. nov., an alkaliphilic actinobacteriume isolated from a soda lake, and emended description of the genus Nesterenkonia.</title>
        <authorList>
            <person name="Menes R.J."/>
            <person name="Iriarte A."/>
        </authorList>
    </citation>
    <scope>NUCLEOTIDE SEQUENCE [LARGE SCALE GENOMIC DNA]</scope>
    <source>
        <strain evidence="3 4">M8</strain>
    </source>
</reference>
<dbReference type="PROSITE" id="PS50975">
    <property type="entry name" value="ATP_GRASP"/>
    <property type="match status" value="1"/>
</dbReference>
<organism evidence="3 4">
    <name type="scientific">Nesterenkonia natronophila</name>
    <dbReference type="NCBI Taxonomy" id="2174932"/>
    <lineage>
        <taxon>Bacteria</taxon>
        <taxon>Bacillati</taxon>
        <taxon>Actinomycetota</taxon>
        <taxon>Actinomycetes</taxon>
        <taxon>Micrococcales</taxon>
        <taxon>Micrococcaceae</taxon>
        <taxon>Nesterenkonia</taxon>
    </lineage>
</organism>
<dbReference type="Gene3D" id="3.30.470.20">
    <property type="entry name" value="ATP-grasp fold, B domain"/>
    <property type="match status" value="1"/>
</dbReference>
<dbReference type="GO" id="GO:0046872">
    <property type="term" value="F:metal ion binding"/>
    <property type="evidence" value="ECO:0007669"/>
    <property type="project" value="InterPro"/>
</dbReference>
<dbReference type="AlphaFoldDB" id="A0A3A4EZR4"/>